<dbReference type="Proteomes" id="UP000238982">
    <property type="component" value="Unassembled WGS sequence"/>
</dbReference>
<dbReference type="RefSeq" id="WP_105795731.1">
    <property type="nucleotide sequence ID" value="NZ_JAHPNZ010000021.1"/>
</dbReference>
<dbReference type="PANTHER" id="PTHR30537:SF5">
    <property type="entry name" value="HTH-TYPE TRANSCRIPTIONAL ACTIVATOR TTDR-RELATED"/>
    <property type="match status" value="1"/>
</dbReference>
<proteinExistence type="inferred from homology"/>
<dbReference type="InterPro" id="IPR036390">
    <property type="entry name" value="WH_DNA-bd_sf"/>
</dbReference>
<keyword evidence="3" id="KW-0238">DNA-binding</keyword>
<feature type="domain" description="HTH lysR-type" evidence="5">
    <location>
        <begin position="13"/>
        <end position="63"/>
    </location>
</feature>
<dbReference type="Gene3D" id="1.10.10.10">
    <property type="entry name" value="Winged helix-like DNA-binding domain superfamily/Winged helix DNA-binding domain"/>
    <property type="match status" value="1"/>
</dbReference>
<organism evidence="6 7">
    <name type="scientific">Burkholderia multivorans</name>
    <dbReference type="NCBI Taxonomy" id="87883"/>
    <lineage>
        <taxon>Bacteria</taxon>
        <taxon>Pseudomonadati</taxon>
        <taxon>Pseudomonadota</taxon>
        <taxon>Betaproteobacteria</taxon>
        <taxon>Burkholderiales</taxon>
        <taxon>Burkholderiaceae</taxon>
        <taxon>Burkholderia</taxon>
        <taxon>Burkholderia cepacia complex</taxon>
    </lineage>
</organism>
<dbReference type="PANTHER" id="PTHR30537">
    <property type="entry name" value="HTH-TYPE TRANSCRIPTIONAL REGULATOR"/>
    <property type="match status" value="1"/>
</dbReference>
<evidence type="ECO:0000313" key="7">
    <source>
        <dbReference type="Proteomes" id="UP000238982"/>
    </source>
</evidence>
<comment type="similarity">
    <text evidence="1">Belongs to the LysR transcriptional regulatory family.</text>
</comment>
<dbReference type="PRINTS" id="PR00039">
    <property type="entry name" value="HTHLYSR"/>
</dbReference>
<dbReference type="CDD" id="cd08422">
    <property type="entry name" value="PBP2_CrgA_like"/>
    <property type="match status" value="1"/>
</dbReference>
<evidence type="ECO:0000256" key="1">
    <source>
        <dbReference type="ARBA" id="ARBA00009437"/>
    </source>
</evidence>
<evidence type="ECO:0000256" key="3">
    <source>
        <dbReference type="ARBA" id="ARBA00023125"/>
    </source>
</evidence>
<dbReference type="EMBL" id="PVGH01000120">
    <property type="protein sequence ID" value="PRF52733.1"/>
    <property type="molecule type" value="Genomic_DNA"/>
</dbReference>
<sequence>MRFDSRLLSGIGVLSAVIEAGSFARAGEAIGLTQPAVSRAVARLEERIGIRIFNRTARAITLTDEGRRFYEAVAPLLAGIEDAALDAGRAKEKVRGRLRVNVDGTFGHYVLAPKLAAFLERFPDLSVEISVRDRMGDLVADGFDVAVRFGVPEPSSYRARLLLETRVLTCASPAYVARHGEPRHPRELADGHRCVLIRDPVTGRPFEWEFHRGDEVVPFAAAGRLMVNDTGSLLGACLGGAGVAQLLELYARDIVSEGRLTLLLPDWTEETFPLYAYYHASNLVSAKVRVFLDFVRELTN</sequence>
<keyword evidence="4" id="KW-0804">Transcription</keyword>
<reference evidence="6 7" key="1">
    <citation type="submission" date="2018-03" db="EMBL/GenBank/DDBJ databases">
        <authorList>
            <person name="Keele B.F."/>
        </authorList>
    </citation>
    <scope>NUCLEOTIDE SEQUENCE [LARGE SCALE GENOMIC DNA]</scope>
    <source>
        <strain evidence="6 7">AU19729</strain>
    </source>
</reference>
<dbReference type="Pfam" id="PF00126">
    <property type="entry name" value="HTH_1"/>
    <property type="match status" value="1"/>
</dbReference>
<dbReference type="GO" id="GO:0003677">
    <property type="term" value="F:DNA binding"/>
    <property type="evidence" value="ECO:0007669"/>
    <property type="project" value="UniProtKB-KW"/>
</dbReference>
<evidence type="ECO:0000313" key="6">
    <source>
        <dbReference type="EMBL" id="PRF52733.1"/>
    </source>
</evidence>
<dbReference type="InterPro" id="IPR005119">
    <property type="entry name" value="LysR_subst-bd"/>
</dbReference>
<dbReference type="Pfam" id="PF03466">
    <property type="entry name" value="LysR_substrate"/>
    <property type="match status" value="1"/>
</dbReference>
<evidence type="ECO:0000256" key="2">
    <source>
        <dbReference type="ARBA" id="ARBA00023015"/>
    </source>
</evidence>
<name>A0A2S9M746_9BURK</name>
<dbReference type="InterPro" id="IPR036388">
    <property type="entry name" value="WH-like_DNA-bd_sf"/>
</dbReference>
<dbReference type="InterPro" id="IPR058163">
    <property type="entry name" value="LysR-type_TF_proteobact-type"/>
</dbReference>
<evidence type="ECO:0000259" key="5">
    <source>
        <dbReference type="PROSITE" id="PS50931"/>
    </source>
</evidence>
<dbReference type="Gene3D" id="3.40.190.290">
    <property type="match status" value="1"/>
</dbReference>
<keyword evidence="2" id="KW-0805">Transcription regulation</keyword>
<dbReference type="AlphaFoldDB" id="A0A2S9M746"/>
<dbReference type="InterPro" id="IPR000847">
    <property type="entry name" value="LysR_HTH_N"/>
</dbReference>
<evidence type="ECO:0000256" key="4">
    <source>
        <dbReference type="ARBA" id="ARBA00023163"/>
    </source>
</evidence>
<dbReference type="SUPFAM" id="SSF53850">
    <property type="entry name" value="Periplasmic binding protein-like II"/>
    <property type="match status" value="1"/>
</dbReference>
<dbReference type="FunFam" id="1.10.10.10:FF:000001">
    <property type="entry name" value="LysR family transcriptional regulator"/>
    <property type="match status" value="1"/>
</dbReference>
<dbReference type="GO" id="GO:0003700">
    <property type="term" value="F:DNA-binding transcription factor activity"/>
    <property type="evidence" value="ECO:0007669"/>
    <property type="project" value="InterPro"/>
</dbReference>
<accession>A0A2S9M746</accession>
<dbReference type="SUPFAM" id="SSF46785">
    <property type="entry name" value="Winged helix' DNA-binding domain"/>
    <property type="match status" value="1"/>
</dbReference>
<gene>
    <name evidence="6" type="ORF">C6Q15_31375</name>
</gene>
<protein>
    <submittedName>
        <fullName evidence="6">LysR family transcriptional regulator</fullName>
    </submittedName>
</protein>
<comment type="caution">
    <text evidence="6">The sequence shown here is derived from an EMBL/GenBank/DDBJ whole genome shotgun (WGS) entry which is preliminary data.</text>
</comment>
<dbReference type="PROSITE" id="PS50931">
    <property type="entry name" value="HTH_LYSR"/>
    <property type="match status" value="1"/>
</dbReference>